<dbReference type="RefSeq" id="WP_188549972.1">
    <property type="nucleotide sequence ID" value="NZ_BMFY01000004.1"/>
</dbReference>
<keyword evidence="11" id="KW-1185">Reference proteome</keyword>
<dbReference type="PROSITE" id="PS50928">
    <property type="entry name" value="ABC_TM1"/>
    <property type="match status" value="1"/>
</dbReference>
<comment type="subcellular location">
    <subcellularLocation>
        <location evidence="1 7">Cell membrane</location>
        <topology evidence="1 7">Multi-pass membrane protein</topology>
    </subcellularLocation>
</comment>
<comment type="similarity">
    <text evidence="7">Belongs to the binding-protein-dependent transport system permease family.</text>
</comment>
<reference evidence="10" key="2">
    <citation type="submission" date="2020-09" db="EMBL/GenBank/DDBJ databases">
        <authorList>
            <person name="Sun Q."/>
            <person name="Zhou Y."/>
        </authorList>
    </citation>
    <scope>NUCLEOTIDE SEQUENCE</scope>
    <source>
        <strain evidence="10">CGMCC 1.12785</strain>
    </source>
</reference>
<evidence type="ECO:0000256" key="3">
    <source>
        <dbReference type="ARBA" id="ARBA00022475"/>
    </source>
</evidence>
<dbReference type="Pfam" id="PF00528">
    <property type="entry name" value="BPD_transp_1"/>
    <property type="match status" value="1"/>
</dbReference>
<protein>
    <submittedName>
        <fullName evidence="10">ABC transporter permease</fullName>
    </submittedName>
</protein>
<keyword evidence="4 7" id="KW-0812">Transmembrane</keyword>
<feature type="transmembrane region" description="Helical" evidence="7">
    <location>
        <begin position="235"/>
        <end position="259"/>
    </location>
</feature>
<evidence type="ECO:0000256" key="7">
    <source>
        <dbReference type="RuleBase" id="RU363032"/>
    </source>
</evidence>
<dbReference type="CDD" id="cd06261">
    <property type="entry name" value="TM_PBP2"/>
    <property type="match status" value="1"/>
</dbReference>
<gene>
    <name evidence="10" type="primary">ddpB</name>
    <name evidence="10" type="ORF">GCM10011333_11430</name>
</gene>
<dbReference type="InterPro" id="IPR000515">
    <property type="entry name" value="MetI-like"/>
</dbReference>
<feature type="region of interest" description="Disordered" evidence="8">
    <location>
        <begin position="314"/>
        <end position="352"/>
    </location>
</feature>
<keyword evidence="5 7" id="KW-1133">Transmembrane helix</keyword>
<keyword evidence="3" id="KW-1003">Cell membrane</keyword>
<dbReference type="EMBL" id="BMFY01000004">
    <property type="protein sequence ID" value="GGA10407.1"/>
    <property type="molecule type" value="Genomic_DNA"/>
</dbReference>
<dbReference type="GO" id="GO:0005886">
    <property type="term" value="C:plasma membrane"/>
    <property type="evidence" value="ECO:0007669"/>
    <property type="project" value="UniProtKB-SubCell"/>
</dbReference>
<name>A0A8J2TX56_9MICO</name>
<comment type="caution">
    <text evidence="10">The sequence shown here is derived from an EMBL/GenBank/DDBJ whole genome shotgun (WGS) entry which is preliminary data.</text>
</comment>
<dbReference type="GO" id="GO:0071916">
    <property type="term" value="F:dipeptide transmembrane transporter activity"/>
    <property type="evidence" value="ECO:0007669"/>
    <property type="project" value="TreeGrafter"/>
</dbReference>
<dbReference type="InterPro" id="IPR045621">
    <property type="entry name" value="BPD_transp_1_N"/>
</dbReference>
<dbReference type="Gene3D" id="1.10.3720.10">
    <property type="entry name" value="MetI-like"/>
    <property type="match status" value="1"/>
</dbReference>
<evidence type="ECO:0000313" key="11">
    <source>
        <dbReference type="Proteomes" id="UP000616114"/>
    </source>
</evidence>
<dbReference type="InterPro" id="IPR035906">
    <property type="entry name" value="MetI-like_sf"/>
</dbReference>
<reference evidence="10" key="1">
    <citation type="journal article" date="2014" name="Int. J. Syst. Evol. Microbiol.">
        <title>Complete genome sequence of Corynebacterium casei LMG S-19264T (=DSM 44701T), isolated from a smear-ripened cheese.</title>
        <authorList>
            <consortium name="US DOE Joint Genome Institute (JGI-PGF)"/>
            <person name="Walter F."/>
            <person name="Albersmeier A."/>
            <person name="Kalinowski J."/>
            <person name="Ruckert C."/>
        </authorList>
    </citation>
    <scope>NUCLEOTIDE SEQUENCE</scope>
    <source>
        <strain evidence="10">CGMCC 1.12785</strain>
    </source>
</reference>
<keyword evidence="6 7" id="KW-0472">Membrane</keyword>
<accession>A0A8J2TX56</accession>
<evidence type="ECO:0000256" key="6">
    <source>
        <dbReference type="ARBA" id="ARBA00023136"/>
    </source>
</evidence>
<dbReference type="AlphaFoldDB" id="A0A8J2TX56"/>
<feature type="transmembrane region" description="Helical" evidence="7">
    <location>
        <begin position="140"/>
        <end position="163"/>
    </location>
</feature>
<dbReference type="PANTHER" id="PTHR43163:SF6">
    <property type="entry name" value="DIPEPTIDE TRANSPORT SYSTEM PERMEASE PROTEIN DPPB-RELATED"/>
    <property type="match status" value="1"/>
</dbReference>
<feature type="transmembrane region" description="Helical" evidence="7">
    <location>
        <begin position="107"/>
        <end position="128"/>
    </location>
</feature>
<evidence type="ECO:0000256" key="2">
    <source>
        <dbReference type="ARBA" id="ARBA00022448"/>
    </source>
</evidence>
<proteinExistence type="inferred from homology"/>
<evidence type="ECO:0000259" key="9">
    <source>
        <dbReference type="PROSITE" id="PS50928"/>
    </source>
</evidence>
<evidence type="ECO:0000256" key="5">
    <source>
        <dbReference type="ARBA" id="ARBA00022989"/>
    </source>
</evidence>
<evidence type="ECO:0000256" key="1">
    <source>
        <dbReference type="ARBA" id="ARBA00004651"/>
    </source>
</evidence>
<evidence type="ECO:0000256" key="4">
    <source>
        <dbReference type="ARBA" id="ARBA00022692"/>
    </source>
</evidence>
<sequence length="352" mass="36830">MRQLSRIGLRLLLAAFTLLGAATAAFFALRLVPVDPAFVILGAARGDQVDISPEVLAAVRAEYGLNEPLLVQYGMFMGRLLQGDLGMSYVQQVPVTSLIASQVQPTLALAGLGTLLALVLSLSAAILTAGRRLPSGLASVLELTAASTPVFWLGFLLMLIFAVQLRALPMIDDGSLASLILPAVTIALPTAAPLAQVLRQSLEDVLEQPFITTARARGLSIMTVKLRHALRHAAIPYLTMIGFAFGALLGGAAITETLFSRPGLGRLLIMSVSNQDLPVVIGVVLLSTLAFVLVNTLVDIVYTLVDHRLNEKTAATPGEGAAASPDTRTGTGADAEADMRTGTGTDAERSGA</sequence>
<feature type="transmembrane region" description="Helical" evidence="7">
    <location>
        <begin position="279"/>
        <end position="302"/>
    </location>
</feature>
<feature type="transmembrane region" description="Helical" evidence="7">
    <location>
        <begin position="175"/>
        <end position="195"/>
    </location>
</feature>
<dbReference type="PANTHER" id="PTHR43163">
    <property type="entry name" value="DIPEPTIDE TRANSPORT SYSTEM PERMEASE PROTEIN DPPB-RELATED"/>
    <property type="match status" value="1"/>
</dbReference>
<dbReference type="SUPFAM" id="SSF161098">
    <property type="entry name" value="MetI-like"/>
    <property type="match status" value="1"/>
</dbReference>
<dbReference type="Proteomes" id="UP000616114">
    <property type="component" value="Unassembled WGS sequence"/>
</dbReference>
<feature type="domain" description="ABC transmembrane type-1" evidence="9">
    <location>
        <begin position="103"/>
        <end position="302"/>
    </location>
</feature>
<keyword evidence="2 7" id="KW-0813">Transport</keyword>
<organism evidence="10 11">
    <name type="scientific">Sediminivirga luteola</name>
    <dbReference type="NCBI Taxonomy" id="1774748"/>
    <lineage>
        <taxon>Bacteria</taxon>
        <taxon>Bacillati</taxon>
        <taxon>Actinomycetota</taxon>
        <taxon>Actinomycetes</taxon>
        <taxon>Micrococcales</taxon>
        <taxon>Brevibacteriaceae</taxon>
        <taxon>Sediminivirga</taxon>
    </lineage>
</organism>
<evidence type="ECO:0000256" key="8">
    <source>
        <dbReference type="SAM" id="MobiDB-lite"/>
    </source>
</evidence>
<evidence type="ECO:0000313" key="10">
    <source>
        <dbReference type="EMBL" id="GGA10407.1"/>
    </source>
</evidence>
<dbReference type="Pfam" id="PF19300">
    <property type="entry name" value="BPD_transp_1_N"/>
    <property type="match status" value="1"/>
</dbReference>